<dbReference type="EMBL" id="QBMP01000124">
    <property type="protein sequence ID" value="PZO53818.1"/>
    <property type="molecule type" value="Genomic_DNA"/>
</dbReference>
<dbReference type="SUPFAM" id="SSF48452">
    <property type="entry name" value="TPR-like"/>
    <property type="match status" value="1"/>
</dbReference>
<comment type="caution">
    <text evidence="1">The sequence shown here is derived from an EMBL/GenBank/DDBJ whole genome shotgun (WGS) entry which is preliminary data.</text>
</comment>
<reference evidence="1 2" key="2">
    <citation type="submission" date="2018-06" db="EMBL/GenBank/DDBJ databases">
        <title>Metagenomic assembly of (sub)arctic Cyanobacteria and their associated microbiome from non-axenic cultures.</title>
        <authorList>
            <person name="Baurain D."/>
        </authorList>
    </citation>
    <scope>NUCLEOTIDE SEQUENCE [LARGE SCALE GENOMIC DNA]</scope>
    <source>
        <strain evidence="1">ULC027bin1</strain>
    </source>
</reference>
<gene>
    <name evidence="1" type="ORF">DCF15_12380</name>
</gene>
<protein>
    <submittedName>
        <fullName evidence="1">Histidine kinase</fullName>
    </submittedName>
</protein>
<reference evidence="2" key="1">
    <citation type="submission" date="2018-04" db="EMBL/GenBank/DDBJ databases">
        <authorList>
            <person name="Cornet L."/>
        </authorList>
    </citation>
    <scope>NUCLEOTIDE SEQUENCE [LARGE SCALE GENOMIC DNA]</scope>
</reference>
<dbReference type="Proteomes" id="UP000249794">
    <property type="component" value="Unassembled WGS sequence"/>
</dbReference>
<dbReference type="Gene3D" id="1.25.40.10">
    <property type="entry name" value="Tetratricopeptide repeat domain"/>
    <property type="match status" value="1"/>
</dbReference>
<evidence type="ECO:0000313" key="2">
    <source>
        <dbReference type="Proteomes" id="UP000249794"/>
    </source>
</evidence>
<dbReference type="GO" id="GO:0016301">
    <property type="term" value="F:kinase activity"/>
    <property type="evidence" value="ECO:0007669"/>
    <property type="project" value="UniProtKB-KW"/>
</dbReference>
<keyword evidence="1" id="KW-0808">Transferase</keyword>
<dbReference type="AlphaFoldDB" id="A0A2W4ZFS7"/>
<dbReference type="InterPro" id="IPR011990">
    <property type="entry name" value="TPR-like_helical_dom_sf"/>
</dbReference>
<feature type="non-terminal residue" evidence="1">
    <location>
        <position position="1"/>
    </location>
</feature>
<organism evidence="1 2">
    <name type="scientific">Phormidesmis priestleyi</name>
    <dbReference type="NCBI Taxonomy" id="268141"/>
    <lineage>
        <taxon>Bacteria</taxon>
        <taxon>Bacillati</taxon>
        <taxon>Cyanobacteriota</taxon>
        <taxon>Cyanophyceae</taxon>
        <taxon>Leptolyngbyales</taxon>
        <taxon>Leptolyngbyaceae</taxon>
        <taxon>Phormidesmis</taxon>
    </lineage>
</organism>
<proteinExistence type="predicted"/>
<sequence>YFQFGRIYQAWGKYADAIISYQESKALYQKLDRAQEVANQLSWIADCYCDLKEYKTAINHYQESAQLQQALDHTESTAKRLRHLANTQRLQAQASSTNEATLLLQQASDHLQQAIQLNTAGDYLENLAYDAIALALLTAERLRWLSQTDPTIPTLMKQFEQSATDGFTRFTTLGKTVASAKEALDIARAYLEIPPLQNLERAETAANAKPTPTNYSVKFS</sequence>
<accession>A0A2W4ZFS7</accession>
<evidence type="ECO:0000313" key="1">
    <source>
        <dbReference type="EMBL" id="PZO53818.1"/>
    </source>
</evidence>
<name>A0A2W4ZFS7_9CYAN</name>
<keyword evidence="1" id="KW-0418">Kinase</keyword>